<name>A0A101M1A8_PICGL</name>
<protein>
    <submittedName>
        <fullName evidence="1">Uncharacterized protein</fullName>
    </submittedName>
</protein>
<keyword evidence="1" id="KW-0496">Mitochondrion</keyword>
<geneLocation type="mitochondrion" evidence="1"/>
<proteinExistence type="predicted"/>
<reference evidence="1" key="1">
    <citation type="journal article" date="2015" name="Genome Biol. Evol.">
        <title>Organellar Genomes of White Spruce (Picea glauca): Assembly and Annotation.</title>
        <authorList>
            <person name="Jackman S.D."/>
            <person name="Warren R.L."/>
            <person name="Gibb E.A."/>
            <person name="Vandervalk B.P."/>
            <person name="Mohamadi H."/>
            <person name="Chu J."/>
            <person name="Raymond A."/>
            <person name="Pleasance S."/>
            <person name="Coope R."/>
            <person name="Wildung M.R."/>
            <person name="Ritland C.E."/>
            <person name="Bousquet J."/>
            <person name="Jones S.J."/>
            <person name="Bohlmann J."/>
            <person name="Birol I."/>
        </authorList>
    </citation>
    <scope>NUCLEOTIDE SEQUENCE [LARGE SCALE GENOMIC DNA]</scope>
    <source>
        <tissue evidence="1">Flushing bud</tissue>
    </source>
</reference>
<organism evidence="1">
    <name type="scientific">Picea glauca</name>
    <name type="common">White spruce</name>
    <name type="synonym">Pinus glauca</name>
    <dbReference type="NCBI Taxonomy" id="3330"/>
    <lineage>
        <taxon>Eukaryota</taxon>
        <taxon>Viridiplantae</taxon>
        <taxon>Streptophyta</taxon>
        <taxon>Embryophyta</taxon>
        <taxon>Tracheophyta</taxon>
        <taxon>Spermatophyta</taxon>
        <taxon>Pinopsida</taxon>
        <taxon>Pinidae</taxon>
        <taxon>Conifers I</taxon>
        <taxon>Pinales</taxon>
        <taxon>Pinaceae</taxon>
        <taxon>Picea</taxon>
    </lineage>
</organism>
<evidence type="ECO:0000313" key="1">
    <source>
        <dbReference type="EMBL" id="KUM49092.1"/>
    </source>
</evidence>
<comment type="caution">
    <text evidence="1">The sequence shown here is derived from an EMBL/GenBank/DDBJ whole genome shotgun (WGS) entry which is preliminary data.</text>
</comment>
<accession>A0A101M1A8</accession>
<dbReference type="EMBL" id="LKAM01000003">
    <property type="protein sequence ID" value="KUM49092.1"/>
    <property type="molecule type" value="Genomic_DNA"/>
</dbReference>
<dbReference type="AlphaFoldDB" id="A0A101M1A8"/>
<gene>
    <name evidence="1" type="ORF">ABT39_MTgene3641</name>
</gene>
<sequence length="64" mass="7602">MLLFRQMTDSEIPPEISEIPNQRCRQKDRFFIDVVRCAARYRCYLRIASISHPPQLLQLSTVSY</sequence>